<name>A0A2M9ZH97_9LEPT</name>
<evidence type="ECO:0000313" key="2">
    <source>
        <dbReference type="Proteomes" id="UP000231912"/>
    </source>
</evidence>
<sequence length="84" mass="9543">MITLNQNNRLTTYDLPAYVGKPVNVKFRSPIEGFDRERLALWREEVTLPGAELIHFDSGTMEVILRLSDGKILQVHPMMITSAS</sequence>
<gene>
    <name evidence="1" type="ORF">CH371_06830</name>
</gene>
<dbReference type="AlphaFoldDB" id="A0A2M9ZH97"/>
<dbReference type="EMBL" id="NPDT01000001">
    <property type="protein sequence ID" value="PJZ67707.1"/>
    <property type="molecule type" value="Genomic_DNA"/>
</dbReference>
<evidence type="ECO:0000313" key="1">
    <source>
        <dbReference type="EMBL" id="PJZ67707.1"/>
    </source>
</evidence>
<dbReference type="RefSeq" id="WP_100758140.1">
    <property type="nucleotide sequence ID" value="NZ_NPDT01000001.1"/>
</dbReference>
<comment type="caution">
    <text evidence="1">The sequence shown here is derived from an EMBL/GenBank/DDBJ whole genome shotgun (WGS) entry which is preliminary data.</text>
</comment>
<reference evidence="1 2" key="1">
    <citation type="submission" date="2017-07" db="EMBL/GenBank/DDBJ databases">
        <title>Leptospira spp. isolated from tropical soils.</title>
        <authorList>
            <person name="Thibeaux R."/>
            <person name="Iraola G."/>
            <person name="Ferres I."/>
            <person name="Bierque E."/>
            <person name="Girault D."/>
            <person name="Soupe-Gilbert M.-E."/>
            <person name="Picardeau M."/>
            <person name="Goarant C."/>
        </authorList>
    </citation>
    <scope>NUCLEOTIDE SEQUENCE [LARGE SCALE GENOMIC DNA]</scope>
    <source>
        <strain evidence="1 2">FH2-C-A2</strain>
    </source>
</reference>
<dbReference type="Proteomes" id="UP000231912">
    <property type="component" value="Unassembled WGS sequence"/>
</dbReference>
<organism evidence="1 2">
    <name type="scientific">Leptospira wolffii</name>
    <dbReference type="NCBI Taxonomy" id="409998"/>
    <lineage>
        <taxon>Bacteria</taxon>
        <taxon>Pseudomonadati</taxon>
        <taxon>Spirochaetota</taxon>
        <taxon>Spirochaetia</taxon>
        <taxon>Leptospirales</taxon>
        <taxon>Leptospiraceae</taxon>
        <taxon>Leptospira</taxon>
    </lineage>
</organism>
<protein>
    <submittedName>
        <fullName evidence="1">Uncharacterized protein</fullName>
    </submittedName>
</protein>
<proteinExistence type="predicted"/>
<accession>A0A2M9ZH97</accession>